<accession>A0A7L4ZF61</accession>
<gene>
    <name evidence="1" type="ORF">IMCC3317_04860</name>
</gene>
<name>A0A7L4ZF61_9FLAO</name>
<sequence>MNYKDLSFQRYLAVSLVVFFLTNNLRAQGFFEQIAVKNNSVNYFPSQLGDNGWVLRSQDHISQVGKFNFDNRSELIIQGGSGLGIIALDANNEFATVVQTANSSTIPASSRLGWTVSATDKILGVGYFYPNYKHDILVQNNSGLGIISLDNNSNFLTTSNISSNRTFEGGWRYNRNDKILGIGDFNNDNRSDFIIKSYTHIGIKSVDDQGLFKVITSGVDNSYLGNSFWRLKYSDQILGVGDFDGNKRSDFIIKSNTNLSILSLDEDENFTRVAIGSRGEYLGDSYWRYKATDEILGVGNFDGDNRSDFIIKSATNISVISVNDSGDFTRVAIGAVGEYLGDSFWRYKTTDEILEIGDFDGDNRSDFIIQSDTHIAIIGVNDAGNFFSSVILTKNTAFSSSGISFPASNHYKGVGNFNVDDRSDFIIKDNYHLRIFNFKEDINRYFNVDDCDDCTRIQNEEISIVMNEMLGINGGDSTGNYISNAAAKKPVLWGRNWYPVRGTREILCGTFESYGVTKGVFDNVRGASEYDWNININPNPSFERLIDEVRPYRDGSDEWKLCRGEPCMEAEVTPPTALNDFHYFMTERDSTLFQQNQQICVYGPWVREEVHGNRPEIHPSELLWWENANGSKVMVMVKDASDRFDEAKNFADKPPRFKPWAAGPMIKQFKIAFSIELGTETEQFTLDVGRKHYANTYKNASIYKDILAGRRYGLEKNGEIPILVIESLKADKYLGVTFDSVCYNASTNRLQGYILVKAQIGTRAATFMNDAELGAFLEIKLNSETITIRR</sequence>
<dbReference type="EMBL" id="CP019288">
    <property type="protein sequence ID" value="QHI35140.1"/>
    <property type="molecule type" value="Genomic_DNA"/>
</dbReference>
<dbReference type="KEGG" id="kan:IMCC3317_04860"/>
<dbReference type="OrthoDB" id="6225685at2"/>
<dbReference type="SUPFAM" id="SSF69318">
    <property type="entry name" value="Integrin alpha N-terminal domain"/>
    <property type="match status" value="1"/>
</dbReference>
<dbReference type="InterPro" id="IPR028994">
    <property type="entry name" value="Integrin_alpha_N"/>
</dbReference>
<evidence type="ECO:0008006" key="3">
    <source>
        <dbReference type="Google" id="ProtNLM"/>
    </source>
</evidence>
<evidence type="ECO:0000313" key="2">
    <source>
        <dbReference type="Proteomes" id="UP000464657"/>
    </source>
</evidence>
<dbReference type="AlphaFoldDB" id="A0A7L4ZF61"/>
<protein>
    <recommendedName>
        <fullName evidence="3">FG-GAP repeat protein</fullName>
    </recommendedName>
</protein>
<reference evidence="1 2" key="1">
    <citation type="journal article" date="2013" name="Int. J. Syst. Evol. Microbiol.">
        <title>Kordia antarctica sp. nov., isolated from Antarctic seawater.</title>
        <authorList>
            <person name="Baek K."/>
            <person name="Choi A."/>
            <person name="Kang I."/>
            <person name="Lee K."/>
            <person name="Cho J.C."/>
        </authorList>
    </citation>
    <scope>NUCLEOTIDE SEQUENCE [LARGE SCALE GENOMIC DNA]</scope>
    <source>
        <strain evidence="1 2">IMCC3317</strain>
    </source>
</reference>
<dbReference type="RefSeq" id="WP_160127905.1">
    <property type="nucleotide sequence ID" value="NZ_CP019288.1"/>
</dbReference>
<proteinExistence type="predicted"/>
<evidence type="ECO:0000313" key="1">
    <source>
        <dbReference type="EMBL" id="QHI35140.1"/>
    </source>
</evidence>
<dbReference type="Proteomes" id="UP000464657">
    <property type="component" value="Chromosome"/>
</dbReference>
<organism evidence="1 2">
    <name type="scientific">Kordia antarctica</name>
    <dbReference type="NCBI Taxonomy" id="1218801"/>
    <lineage>
        <taxon>Bacteria</taxon>
        <taxon>Pseudomonadati</taxon>
        <taxon>Bacteroidota</taxon>
        <taxon>Flavobacteriia</taxon>
        <taxon>Flavobacteriales</taxon>
        <taxon>Flavobacteriaceae</taxon>
        <taxon>Kordia</taxon>
    </lineage>
</organism>
<keyword evidence="2" id="KW-1185">Reference proteome</keyword>